<feature type="region of interest" description="Disordered" evidence="1">
    <location>
        <begin position="1"/>
        <end position="31"/>
    </location>
</feature>
<evidence type="ECO:0000313" key="4">
    <source>
        <dbReference type="EMBL" id="BDS12807.1"/>
    </source>
</evidence>
<reference evidence="4" key="1">
    <citation type="submission" date="2022-09" db="EMBL/GenBank/DDBJ databases">
        <title>Aureispira anguillicida sp. nov., isolated from Leptocephalus of Japanese eel Anguilla japonica.</title>
        <authorList>
            <person name="Yuasa K."/>
            <person name="Mekata T."/>
            <person name="Ikunari K."/>
        </authorList>
    </citation>
    <scope>NUCLEOTIDE SEQUENCE</scope>
    <source>
        <strain evidence="4">EL160426</strain>
    </source>
</reference>
<feature type="compositionally biased region" description="Acidic residues" evidence="1">
    <location>
        <begin position="1"/>
        <end position="11"/>
    </location>
</feature>
<dbReference type="Proteomes" id="UP001060919">
    <property type="component" value="Chromosome"/>
</dbReference>
<feature type="domain" description="Peptidoglycan binding-like" evidence="2">
    <location>
        <begin position="115"/>
        <end position="172"/>
    </location>
</feature>
<organism evidence="4 5">
    <name type="scientific">Aureispira anguillae</name>
    <dbReference type="NCBI Taxonomy" id="2864201"/>
    <lineage>
        <taxon>Bacteria</taxon>
        <taxon>Pseudomonadati</taxon>
        <taxon>Bacteroidota</taxon>
        <taxon>Saprospiria</taxon>
        <taxon>Saprospirales</taxon>
        <taxon>Saprospiraceae</taxon>
        <taxon>Aureispira</taxon>
    </lineage>
</organism>
<dbReference type="InterPro" id="IPR002477">
    <property type="entry name" value="Peptidoglycan-bd-like"/>
</dbReference>
<dbReference type="AlphaFoldDB" id="A0A916DUL8"/>
<gene>
    <name evidence="4" type="ORF">AsAng_0035320</name>
</gene>
<proteinExistence type="predicted"/>
<dbReference type="Gene3D" id="1.10.101.10">
    <property type="entry name" value="PGBD-like superfamily/PGBD"/>
    <property type="match status" value="1"/>
</dbReference>
<evidence type="ECO:0000256" key="1">
    <source>
        <dbReference type="SAM" id="MobiDB-lite"/>
    </source>
</evidence>
<sequence>MGLENDYEEQEQGQGHVNQQTVEQNSTNQEQELTDISLETAEAIEMQNAADNSPDALAMTEWIAGVNTSEEANMTAMQSNELTAQTSLKSPLFKQHMRLRTLAMLPNDRFVKGSSGAGVFAIQQALKKLYPREDIGQYGVYGKETIALVKKFQGEEGLGTDGDFGQQTLLALDQYSFPRIAVTEEGSSIERVEGFDVKEEINRPAKISATANDLAIAEGRQTLEHQDRSEDKGIHHNQDVSGVRIYSGPTKNSKLKFTLNYDTDVTLVGEYAYESSWSLIQTADGKEGWINSDYVTQGISDRTAANLAQSDLTMIGKEHANLGDLVQDRYGSSFVQEQDARLIIQAVAFMNDGRAAIYYEEEEHNLSWWERLLLNSTEEEARSIYQNIGIRSGMNIILPNEALILQMKEAGVVSSGSIRDKFEGAIDFLKMYGGYNVGLLEGLWDGLVNTLKAVPDLLKMVWDLVKAAFQGELFSKLGEILSSIWEFIKNLPQTADNWWEEFKQKSPFEQGRTIGNGIGQIAFEVILAVFTGGAINALKATGVGAKIVAATSKINNTIGRFGDDLAVVSQRMLNDVGDVVLPKQVVTPDGQVLNIKRNDLLDHDGPQNMRMDGDRDGGGRTLNEDNIEVGPLLSAAKSKLTERINNAKGFTLRHTDEELSAIIEQGKALNLSNTEIDDLLFISCRDAKPLSSSELIQQMDNWVNVVQKRGYPYKFTSLEEFKQFSNDLKKGLSDIGVSNGDVRIQGSSLRTPKAGDVDLVVFINNSNFNDYLVKAFDGKVKTKSGEAINLANINADELFELARDIRNNTSGYNSKARTFAHALLENKISSKTTKPEIILGLRDLRKQMAENYPHLNVEDISFMTKGGNLDLEPNIKL</sequence>
<name>A0A916DUL8_9BACT</name>
<dbReference type="RefSeq" id="WP_264788158.1">
    <property type="nucleotide sequence ID" value="NZ_AP026867.1"/>
</dbReference>
<dbReference type="EMBL" id="AP026867">
    <property type="protein sequence ID" value="BDS12807.1"/>
    <property type="molecule type" value="Genomic_DNA"/>
</dbReference>
<evidence type="ECO:0000313" key="5">
    <source>
        <dbReference type="Proteomes" id="UP001060919"/>
    </source>
</evidence>
<dbReference type="InterPro" id="IPR036366">
    <property type="entry name" value="PGBDSf"/>
</dbReference>
<dbReference type="InterPro" id="IPR003646">
    <property type="entry name" value="SH3-like_bac-type"/>
</dbReference>
<dbReference type="Gene3D" id="2.30.30.40">
    <property type="entry name" value="SH3 Domains"/>
    <property type="match status" value="1"/>
</dbReference>
<dbReference type="InterPro" id="IPR036365">
    <property type="entry name" value="PGBD-like_sf"/>
</dbReference>
<evidence type="ECO:0000259" key="3">
    <source>
        <dbReference type="Pfam" id="PF08239"/>
    </source>
</evidence>
<dbReference type="Pfam" id="PF08239">
    <property type="entry name" value="SH3_3"/>
    <property type="match status" value="1"/>
</dbReference>
<evidence type="ECO:0000259" key="2">
    <source>
        <dbReference type="Pfam" id="PF01471"/>
    </source>
</evidence>
<feature type="domain" description="SH3b" evidence="3">
    <location>
        <begin position="241"/>
        <end position="295"/>
    </location>
</feature>
<feature type="compositionally biased region" description="Polar residues" evidence="1">
    <location>
        <begin position="12"/>
        <end position="31"/>
    </location>
</feature>
<protein>
    <submittedName>
        <fullName evidence="4">SH3 domain-containing protein</fullName>
    </submittedName>
</protein>
<dbReference type="KEGG" id="aup:AsAng_0035320"/>
<accession>A0A916DUL8</accession>
<dbReference type="Pfam" id="PF01471">
    <property type="entry name" value="PG_binding_1"/>
    <property type="match status" value="1"/>
</dbReference>
<keyword evidence="5" id="KW-1185">Reference proteome</keyword>
<dbReference type="SUPFAM" id="SSF47090">
    <property type="entry name" value="PGBD-like"/>
    <property type="match status" value="1"/>
</dbReference>